<dbReference type="InterPro" id="IPR023346">
    <property type="entry name" value="Lysozyme-like_dom_sf"/>
</dbReference>
<sequence length="312" mass="32787">MNTDLTLLNQGSAAETKGSARNAPVHVVRAVQQASDATGVDFAYLMDKAGVESGYRTDVKASTSSATGLFQFTEGTWLNMVEQHGAKYGLGVYADKINNGSVSDPQTRREILNLRKDPRLSAIFAAELANDNKTHLENELGRPVGNTELYMAHFLGAGGAAKFLKALDKNPNQPAASLLPDAAKANLNVFYDGTRPKSVGQIFDNFAAKFDGAPAQFAGSTSLGTVQSVDNSSQPWLTGNRSAASGKEPISTFTIMMLDSLALPSTDEEEKKRSTGSGARDSDEGDASSGKPSNGYGMKVGPNLSAGSLIAA</sequence>
<dbReference type="OrthoDB" id="8477976at2"/>
<evidence type="ECO:0000313" key="2">
    <source>
        <dbReference type="EMBL" id="OYQ32757.1"/>
    </source>
</evidence>
<dbReference type="EMBL" id="NOXU01000031">
    <property type="protein sequence ID" value="OYQ32757.1"/>
    <property type="molecule type" value="Genomic_DNA"/>
</dbReference>
<protein>
    <recommendedName>
        <fullName evidence="4">Transglycosylase SLT domain-containing protein</fullName>
    </recommendedName>
</protein>
<comment type="caution">
    <text evidence="2">The sequence shown here is derived from an EMBL/GenBank/DDBJ whole genome shotgun (WGS) entry which is preliminary data.</text>
</comment>
<evidence type="ECO:0000256" key="1">
    <source>
        <dbReference type="SAM" id="MobiDB-lite"/>
    </source>
</evidence>
<feature type="region of interest" description="Disordered" evidence="1">
    <location>
        <begin position="264"/>
        <end position="312"/>
    </location>
</feature>
<evidence type="ECO:0008006" key="4">
    <source>
        <dbReference type="Google" id="ProtNLM"/>
    </source>
</evidence>
<feature type="compositionally biased region" description="Polar residues" evidence="1">
    <location>
        <begin position="225"/>
        <end position="243"/>
    </location>
</feature>
<evidence type="ECO:0000313" key="3">
    <source>
        <dbReference type="Proteomes" id="UP000216998"/>
    </source>
</evidence>
<dbReference type="SUPFAM" id="SSF53955">
    <property type="entry name" value="Lysozyme-like"/>
    <property type="match status" value="1"/>
</dbReference>
<organism evidence="2 3">
    <name type="scientific">Niveispirillum lacus</name>
    <dbReference type="NCBI Taxonomy" id="1981099"/>
    <lineage>
        <taxon>Bacteria</taxon>
        <taxon>Pseudomonadati</taxon>
        <taxon>Pseudomonadota</taxon>
        <taxon>Alphaproteobacteria</taxon>
        <taxon>Rhodospirillales</taxon>
        <taxon>Azospirillaceae</taxon>
        <taxon>Niveispirillum</taxon>
    </lineage>
</organism>
<dbReference type="RefSeq" id="WP_094457792.1">
    <property type="nucleotide sequence ID" value="NZ_NOXU01000031.1"/>
</dbReference>
<accession>A0A255YU48</accession>
<reference evidence="2 3" key="1">
    <citation type="submission" date="2017-07" db="EMBL/GenBank/DDBJ databases">
        <title>Niveispirillum cyanobacteriorum sp. nov., isolated from cyanobacterial aggregates in a eutrophic lake.</title>
        <authorList>
            <person name="Cai H."/>
        </authorList>
    </citation>
    <scope>NUCLEOTIDE SEQUENCE [LARGE SCALE GENOMIC DNA]</scope>
    <source>
        <strain evidence="3">TH1-14</strain>
    </source>
</reference>
<name>A0A255YU48_9PROT</name>
<dbReference type="Proteomes" id="UP000216998">
    <property type="component" value="Unassembled WGS sequence"/>
</dbReference>
<dbReference type="AlphaFoldDB" id="A0A255YU48"/>
<dbReference type="Gene3D" id="1.10.530.10">
    <property type="match status" value="1"/>
</dbReference>
<gene>
    <name evidence="2" type="ORF">CHU95_18555</name>
</gene>
<feature type="region of interest" description="Disordered" evidence="1">
    <location>
        <begin position="225"/>
        <end position="244"/>
    </location>
</feature>
<proteinExistence type="predicted"/>
<keyword evidence="3" id="KW-1185">Reference proteome</keyword>